<feature type="compositionally biased region" description="Basic and acidic residues" evidence="1">
    <location>
        <begin position="33"/>
        <end position="60"/>
    </location>
</feature>
<feature type="compositionally biased region" description="Basic residues" evidence="1">
    <location>
        <begin position="249"/>
        <end position="272"/>
    </location>
</feature>
<name>A0A0N4ZJN5_PARTI</name>
<feature type="compositionally biased region" description="Basic and acidic residues" evidence="1">
    <location>
        <begin position="209"/>
        <end position="231"/>
    </location>
</feature>
<sequence>PDGAAGRSGRPARLRPRRLRGHRGSPLLSPPRFRPDRHEPGHGLEPEGRARGSGRLDHHPAAGQEPVPDARSEHEAQGAGADPGRVAGDEVLQEGNPRPVSEPCLSRFRCLWCRCGFATLFRQERRQADSRRGRPAGGPAEGALALFPRLRKRARRDTRQRRAERNGRGRRHHPGPARGRRGRAGAGVQDPGQPARPILHRLAGQADPHPGRRTDRGYGRRDDARSDLADRRRARRAPHPGPRQGQGRRTGRPGRPGRRRPGARHDRRRLLRRQPVQPRGGCAASGGLGLEALRLPGRRRGGLYAPDPGGGPARDHRRLVAAQLFRQFLGPDDPGPGCGPIDQHGRGLCRRSGRARQRGPRRPSPRDLQRDRPAAGHGARRRRGQPAGDGPGLWRVRQRRPPSCVNDAGSRAKLATATSGSAAIHRRGGDFQRLTRPAHGDEGAARLALGGRARADRNLGAGPFQQGAGDEEAQPHAALAGRDGGGDRGRRAPSPARRAGRRGDLGRQGAAGLGLRTAGHIGLAQARQDLRGEAGAVVDDVDLDPSRIDHG</sequence>
<evidence type="ECO:0000313" key="3">
    <source>
        <dbReference type="WBParaSite" id="PTRK_0000826700.1"/>
    </source>
</evidence>
<dbReference type="AlphaFoldDB" id="A0A0N4ZJN5"/>
<feature type="region of interest" description="Disordered" evidence="1">
    <location>
        <begin position="328"/>
        <end position="438"/>
    </location>
</feature>
<evidence type="ECO:0000313" key="2">
    <source>
        <dbReference type="Proteomes" id="UP000038045"/>
    </source>
</evidence>
<dbReference type="WBParaSite" id="PTRK_0000826700.1">
    <property type="protein sequence ID" value="PTRK_0000826700.1"/>
    <property type="gene ID" value="PTRK_0000826700"/>
</dbReference>
<feature type="region of interest" description="Disordered" evidence="1">
    <location>
        <begin position="456"/>
        <end position="511"/>
    </location>
</feature>
<evidence type="ECO:0000256" key="1">
    <source>
        <dbReference type="SAM" id="MobiDB-lite"/>
    </source>
</evidence>
<feature type="compositionally biased region" description="Basic residues" evidence="1">
    <location>
        <begin position="149"/>
        <end position="159"/>
    </location>
</feature>
<protein>
    <submittedName>
        <fullName evidence="3">Carbamoyl-phosphate synthase (glutamine-hydrolyzing)</fullName>
    </submittedName>
</protein>
<feature type="compositionally biased region" description="Basic residues" evidence="1">
    <location>
        <begin position="10"/>
        <end position="23"/>
    </location>
</feature>
<proteinExistence type="predicted"/>
<reference evidence="3" key="1">
    <citation type="submission" date="2017-02" db="UniProtKB">
        <authorList>
            <consortium name="WormBaseParasite"/>
        </authorList>
    </citation>
    <scope>IDENTIFICATION</scope>
</reference>
<accession>A0A0N4ZJN5</accession>
<dbReference type="Proteomes" id="UP000038045">
    <property type="component" value="Unplaced"/>
</dbReference>
<feature type="compositionally biased region" description="Basic residues" evidence="1">
    <location>
        <begin position="347"/>
        <end position="363"/>
    </location>
</feature>
<feature type="compositionally biased region" description="Basic and acidic residues" evidence="1">
    <location>
        <begin position="364"/>
        <end position="374"/>
    </location>
</feature>
<organism evidence="2 3">
    <name type="scientific">Parastrongyloides trichosuri</name>
    <name type="common">Possum-specific nematode worm</name>
    <dbReference type="NCBI Taxonomy" id="131310"/>
    <lineage>
        <taxon>Eukaryota</taxon>
        <taxon>Metazoa</taxon>
        <taxon>Ecdysozoa</taxon>
        <taxon>Nematoda</taxon>
        <taxon>Chromadorea</taxon>
        <taxon>Rhabditida</taxon>
        <taxon>Tylenchina</taxon>
        <taxon>Panagrolaimomorpha</taxon>
        <taxon>Strongyloidoidea</taxon>
        <taxon>Strongyloididae</taxon>
        <taxon>Parastrongyloides</taxon>
    </lineage>
</organism>
<feature type="compositionally biased region" description="Basic residues" evidence="1">
    <location>
        <begin position="168"/>
        <end position="183"/>
    </location>
</feature>
<feature type="region of interest" description="Disordered" evidence="1">
    <location>
        <begin position="1"/>
        <end position="100"/>
    </location>
</feature>
<feature type="region of interest" description="Disordered" evidence="1">
    <location>
        <begin position="125"/>
        <end position="287"/>
    </location>
</feature>
<keyword evidence="2" id="KW-1185">Reference proteome</keyword>